<accession>A0A2V3WCK9</accession>
<name>A0A2V3WCK9_9BACI</name>
<dbReference type="InterPro" id="IPR043502">
    <property type="entry name" value="DNA/RNA_pol_sf"/>
</dbReference>
<sequence length="534" mass="61954">MQNPATVLGIIESKASDATYLFDRLYRNFYNIEFYKKAHAKLSRKTKQIKAETDGQTINDFNPDDIQKLIKAMKNESYQPMPVHRQAVKTSKVQQLEAAVTGDQLVQTILVSILGTLYEPNFSDHSHGYRTDRSYHTALLDVKKNSLGVTWWIKGDIEIFNENINRQILVGILKQRIRDEKFLRLIWKFLKAGYLSDDALSKTHPKQSQEQTLGHILANVYLNECDCFMKQTVTAFHASMSKGSGPNDNGRRTDDFDQKKGVHQSLSKKERQLLNTESNVLMTQKERLVAWDRLDPGYKRVNYVRYKERFLIGVIGSKEDAVRIKRSLLTFLSDQLNLGLDEAGPIVAHHKKPITFLDYDIIVSPSNESISKIDHTETSEPTNARRHSGEIKLSIPYQHLKAFMVNNGYVNIQNDGTWKEIHRSKLVNHEPLEIIRKSNAEFRDFYHYYKLAYNVREKLISIHWLFQKSVTKTLAAKYKTKVSKLRYMETEINGEKHKKFYQHGKWGIMYQNKQGEASFLPLLEQSEIQVVKHL</sequence>
<protein>
    <submittedName>
        <fullName evidence="3">Type II intron maturase</fullName>
    </submittedName>
</protein>
<dbReference type="PANTHER" id="PTHR34047">
    <property type="entry name" value="NUCLEAR INTRON MATURASE 1, MITOCHONDRIAL-RELATED"/>
    <property type="match status" value="1"/>
</dbReference>
<dbReference type="SUPFAM" id="SSF56672">
    <property type="entry name" value="DNA/RNA polymerases"/>
    <property type="match status" value="1"/>
</dbReference>
<dbReference type="AlphaFoldDB" id="A0A2V3WCK9"/>
<evidence type="ECO:0000256" key="1">
    <source>
        <dbReference type="SAM" id="MobiDB-lite"/>
    </source>
</evidence>
<dbReference type="Pfam" id="PF01348">
    <property type="entry name" value="Intron_maturas2"/>
    <property type="match status" value="1"/>
</dbReference>
<evidence type="ECO:0000313" key="3">
    <source>
        <dbReference type="EMBL" id="PXW92466.1"/>
    </source>
</evidence>
<dbReference type="PANTHER" id="PTHR34047:SF8">
    <property type="entry name" value="PROTEIN YKFC"/>
    <property type="match status" value="1"/>
</dbReference>
<dbReference type="RefSeq" id="WP_170114306.1">
    <property type="nucleotide sequence ID" value="NZ_QJJR01000002.1"/>
</dbReference>
<evidence type="ECO:0000259" key="2">
    <source>
        <dbReference type="Pfam" id="PF01348"/>
    </source>
</evidence>
<feature type="domain" description="Domain X" evidence="2">
    <location>
        <begin position="391"/>
        <end position="482"/>
    </location>
</feature>
<feature type="region of interest" description="Disordered" evidence="1">
    <location>
        <begin position="239"/>
        <end position="268"/>
    </location>
</feature>
<gene>
    <name evidence="3" type="ORF">DES38_10245</name>
</gene>
<keyword evidence="4" id="KW-1185">Reference proteome</keyword>
<feature type="compositionally biased region" description="Basic and acidic residues" evidence="1">
    <location>
        <begin position="249"/>
        <end position="260"/>
    </location>
</feature>
<dbReference type="EMBL" id="QJJR01000002">
    <property type="protein sequence ID" value="PXW92466.1"/>
    <property type="molecule type" value="Genomic_DNA"/>
</dbReference>
<evidence type="ECO:0000313" key="4">
    <source>
        <dbReference type="Proteomes" id="UP000247922"/>
    </source>
</evidence>
<dbReference type="CDD" id="cd01651">
    <property type="entry name" value="RT_G2_intron"/>
    <property type="match status" value="1"/>
</dbReference>
<dbReference type="Proteomes" id="UP000247922">
    <property type="component" value="Unassembled WGS sequence"/>
</dbReference>
<reference evidence="3 4" key="1">
    <citation type="submission" date="2018-05" db="EMBL/GenBank/DDBJ databases">
        <title>Genomic Encyclopedia of Type Strains, Phase IV (KMG-IV): sequencing the most valuable type-strain genomes for metagenomic binning, comparative biology and taxonomic classification.</title>
        <authorList>
            <person name="Goeker M."/>
        </authorList>
    </citation>
    <scope>NUCLEOTIDE SEQUENCE [LARGE SCALE GENOMIC DNA]</scope>
    <source>
        <strain evidence="3 4">DSM 22440</strain>
    </source>
</reference>
<organism evidence="3 4">
    <name type="scientific">Streptohalobacillus salinus</name>
    <dbReference type="NCBI Taxonomy" id="621096"/>
    <lineage>
        <taxon>Bacteria</taxon>
        <taxon>Bacillati</taxon>
        <taxon>Bacillota</taxon>
        <taxon>Bacilli</taxon>
        <taxon>Bacillales</taxon>
        <taxon>Bacillaceae</taxon>
        <taxon>Streptohalobacillus</taxon>
    </lineage>
</organism>
<proteinExistence type="predicted"/>
<dbReference type="InterPro" id="IPR024937">
    <property type="entry name" value="Domain_X"/>
</dbReference>
<comment type="caution">
    <text evidence="3">The sequence shown here is derived from an EMBL/GenBank/DDBJ whole genome shotgun (WGS) entry which is preliminary data.</text>
</comment>
<dbReference type="InterPro" id="IPR051083">
    <property type="entry name" value="GrpII_Intron_Splice-Mob/Def"/>
</dbReference>
<dbReference type="GO" id="GO:0006397">
    <property type="term" value="P:mRNA processing"/>
    <property type="evidence" value="ECO:0007669"/>
    <property type="project" value="InterPro"/>
</dbReference>